<evidence type="ECO:0000313" key="15">
    <source>
        <dbReference type="EMBL" id="EAH2282779.1"/>
    </source>
</evidence>
<name>A0A5M1H8A8_LISMN</name>
<evidence type="ECO:0000313" key="31">
    <source>
        <dbReference type="Proteomes" id="UP000358545"/>
    </source>
</evidence>
<protein>
    <submittedName>
        <fullName evidence="11">VRR-NUC domain-containing protein</fullName>
    </submittedName>
</protein>
<proteinExistence type="predicted"/>
<evidence type="ECO:0000313" key="20">
    <source>
        <dbReference type="EMBL" id="EAK8899159.1"/>
    </source>
</evidence>
<reference evidence="39 40" key="1">
    <citation type="journal article" date="2018" name="Genome Biol.">
        <title>SKESA: strategic k-mer extension for scrupulous assemblies.</title>
        <authorList>
            <person name="Souvorov A."/>
            <person name="Agarwala R."/>
            <person name="Lipman D.J."/>
        </authorList>
    </citation>
    <scope>NUCLEOTIDE SEQUENCE [LARGE SCALE GENOMIC DNA]</scope>
    <source>
        <strain evidence="26">2017-325981-023-01</strain>
        <strain evidence="24 40">DMG1500109</strain>
    </source>
</reference>
<dbReference type="EMBL" id="AAAJKI010000009">
    <property type="protein sequence ID" value="EAC6547765.1"/>
    <property type="molecule type" value="Genomic_DNA"/>
</dbReference>
<dbReference type="Proteomes" id="UP000427828">
    <property type="component" value="Unassembled WGS sequence"/>
</dbReference>
<evidence type="ECO:0000256" key="2">
    <source>
        <dbReference type="ARBA" id="ARBA00022722"/>
    </source>
</evidence>
<dbReference type="EMBL" id="AACJYH010000031">
    <property type="protein sequence ID" value="EAK8899159.1"/>
    <property type="molecule type" value="Genomic_DNA"/>
</dbReference>
<evidence type="ECO:0000313" key="37">
    <source>
        <dbReference type="Proteomes" id="UP000546397"/>
    </source>
</evidence>
<evidence type="ECO:0000313" key="33">
    <source>
        <dbReference type="Proteomes" id="UP000427828"/>
    </source>
</evidence>
<dbReference type="RefSeq" id="WP_003731115.1">
    <property type="nucleotide sequence ID" value="NC_021826.1"/>
</dbReference>
<evidence type="ECO:0000256" key="3">
    <source>
        <dbReference type="ARBA" id="ARBA00022801"/>
    </source>
</evidence>
<dbReference type="Proteomes" id="UP000533021">
    <property type="component" value="Unassembled WGS sequence"/>
</dbReference>
<evidence type="ECO:0000313" key="7">
    <source>
        <dbReference type="EMBL" id="EAE1340015.1"/>
    </source>
</evidence>
<dbReference type="EMBL" id="AAASLB010000036">
    <property type="protein sequence ID" value="EAE4943556.1"/>
    <property type="molecule type" value="Genomic_DNA"/>
</dbReference>
<evidence type="ECO:0000313" key="14">
    <source>
        <dbReference type="EMBL" id="EAG9519220.1"/>
    </source>
</evidence>
<keyword evidence="2" id="KW-0540">Nuclease</keyword>
<evidence type="ECO:0000313" key="26">
    <source>
        <dbReference type="EMBL" id="HAJ9594493.1"/>
    </source>
</evidence>
<dbReference type="SMART" id="SM00990">
    <property type="entry name" value="VRR_NUC"/>
    <property type="match status" value="1"/>
</dbReference>
<dbReference type="Proteomes" id="UP000358545">
    <property type="component" value="Unassembled WGS sequence"/>
</dbReference>
<evidence type="ECO:0000256" key="1">
    <source>
        <dbReference type="ARBA" id="ARBA00001946"/>
    </source>
</evidence>
<dbReference type="EMBL" id="AABFVG010000008">
    <property type="protein sequence ID" value="EAH2282779.1"/>
    <property type="molecule type" value="Genomic_DNA"/>
</dbReference>
<dbReference type="EMBL" id="AALAQH010000007">
    <property type="protein sequence ID" value="ECX6925367.1"/>
    <property type="molecule type" value="Genomic_DNA"/>
</dbReference>
<evidence type="ECO:0000313" key="13">
    <source>
        <dbReference type="EMBL" id="EAG2996234.1"/>
    </source>
</evidence>
<sequence>MREKQVEQALVKAVKRVGGICPKFTSPGLAGVPDRLVLMPNGKLGFVEVKAPGKKPRSLQLFRMKQLTDLGFQCFVLDEIDQIPELLERIGGDV</sequence>
<comment type="caution">
    <text evidence="11">The sequence shown here is derived from an EMBL/GenBank/DDBJ whole genome shotgun (WGS) entry which is preliminary data.</text>
</comment>
<evidence type="ECO:0000313" key="12">
    <source>
        <dbReference type="EMBL" id="EAG0868903.1"/>
    </source>
</evidence>
<evidence type="ECO:0000313" key="40">
    <source>
        <dbReference type="Proteomes" id="UP000843775"/>
    </source>
</evidence>
<evidence type="ECO:0000313" key="25">
    <source>
        <dbReference type="EMBL" id="HAC1756358.1"/>
    </source>
</evidence>
<evidence type="ECO:0000313" key="38">
    <source>
        <dbReference type="Proteomes" id="UP000549379"/>
    </source>
</evidence>
<dbReference type="EMBL" id="AABFVG010000048">
    <property type="protein sequence ID" value="EAH2283614.1"/>
    <property type="molecule type" value="Genomic_DNA"/>
</dbReference>
<evidence type="ECO:0000313" key="19">
    <source>
        <dbReference type="EMBL" id="EAK8898540.1"/>
    </source>
</evidence>
<dbReference type="Proteomes" id="UP000354255">
    <property type="component" value="Unassembled WGS sequence"/>
</dbReference>
<reference evidence="26" key="5">
    <citation type="submission" date="2020-05" db="EMBL/GenBank/DDBJ databases">
        <authorList>
            <consortium name="NCBI Pathogen Detection Project"/>
        </authorList>
    </citation>
    <scope>NUCLEOTIDE SEQUENCE</scope>
    <source>
        <strain evidence="26">2017-325981-023-01</strain>
        <strain evidence="24">DMG1500109</strain>
    </source>
</reference>
<evidence type="ECO:0000313" key="23">
    <source>
        <dbReference type="EMBL" id="EDN9631017.1"/>
    </source>
</evidence>
<evidence type="ECO:0000313" key="17">
    <source>
        <dbReference type="EMBL" id="EAH3294978.1"/>
    </source>
</evidence>
<evidence type="ECO:0000313" key="5">
    <source>
        <dbReference type="EMBL" id="EAC6547765.1"/>
    </source>
</evidence>
<dbReference type="Proteomes" id="UP000549379">
    <property type="component" value="Unassembled WGS sequence"/>
</dbReference>
<accession>A0A5M1H8A8</accession>
<dbReference type="Proteomes" id="UP000546397">
    <property type="component" value="Unassembled WGS sequence"/>
</dbReference>
<evidence type="ECO:0000313" key="10">
    <source>
        <dbReference type="EMBL" id="EAE4943556.1"/>
    </source>
</evidence>
<comment type="cofactor">
    <cofactor evidence="1">
        <name>Mg(2+)</name>
        <dbReference type="ChEBI" id="CHEBI:18420"/>
    </cofactor>
</comment>
<dbReference type="EMBL" id="AANDQG010000032">
    <property type="protein sequence ID" value="EDN9631017.1"/>
    <property type="molecule type" value="Genomic_DNA"/>
</dbReference>
<dbReference type="EMBL" id="AABEMN010000006">
    <property type="protein sequence ID" value="EAG9519220.1"/>
    <property type="molecule type" value="Genomic_DNA"/>
</dbReference>
<evidence type="ECO:0000313" key="28">
    <source>
        <dbReference type="Proteomes" id="UP000331186"/>
    </source>
</evidence>
<keyword evidence="3" id="KW-0378">Hydrolase</keyword>
<dbReference type="Proteomes" id="UP000843503">
    <property type="component" value="Unassembled WGS sequence"/>
</dbReference>
<evidence type="ECO:0000313" key="39">
    <source>
        <dbReference type="Proteomes" id="UP000843503"/>
    </source>
</evidence>
<dbReference type="EMBL" id="AABGHY010000048">
    <property type="protein sequence ID" value="EAH3295978.1"/>
    <property type="molecule type" value="Genomic_DNA"/>
</dbReference>
<dbReference type="GO" id="GO:0003676">
    <property type="term" value="F:nucleic acid binding"/>
    <property type="evidence" value="ECO:0007669"/>
    <property type="project" value="InterPro"/>
</dbReference>
<evidence type="ECO:0000313" key="32">
    <source>
        <dbReference type="Proteomes" id="UP000379076"/>
    </source>
</evidence>
<dbReference type="Proteomes" id="UP000379076">
    <property type="component" value="Unassembled WGS sequence"/>
</dbReference>
<feature type="domain" description="VRR-NUC" evidence="4">
    <location>
        <begin position="1"/>
        <end position="81"/>
    </location>
</feature>
<dbReference type="Proteomes" id="UP000350032">
    <property type="component" value="Unassembled WGS sequence"/>
</dbReference>
<dbReference type="EMBL" id="AAAQQZ010000019">
    <property type="protein sequence ID" value="EAE1340391.1"/>
    <property type="molecule type" value="Genomic_DNA"/>
</dbReference>
<dbReference type="Proteomes" id="UP000331186">
    <property type="component" value="Unassembled WGS sequence"/>
</dbReference>
<dbReference type="EMBL" id="AABAGT010000015">
    <property type="protein sequence ID" value="EAG0867711.1"/>
    <property type="molecule type" value="Genomic_DNA"/>
</dbReference>
<organism evidence="11 31">
    <name type="scientific">Listeria monocytogenes</name>
    <dbReference type="NCBI Taxonomy" id="1639"/>
    <lineage>
        <taxon>Bacteria</taxon>
        <taxon>Bacillati</taxon>
        <taxon>Bacillota</taxon>
        <taxon>Bacilli</taxon>
        <taxon>Bacillales</taxon>
        <taxon>Listeriaceae</taxon>
        <taxon>Listeria</taxon>
    </lineage>
</organism>
<evidence type="ECO:0000313" key="9">
    <source>
        <dbReference type="EMBL" id="EAE4942709.1"/>
    </source>
</evidence>
<evidence type="ECO:0000313" key="8">
    <source>
        <dbReference type="EMBL" id="EAE1340391.1"/>
    </source>
</evidence>
<gene>
    <name evidence="11" type="ORF">A8L61_10535</name>
    <name evidence="12" type="ORF">A8L61_16750</name>
    <name evidence="7" type="ORF">ART25_13935</name>
    <name evidence="8" type="ORF">ART25_15900</name>
    <name evidence="13" type="ORF">B5K54_02875</name>
    <name evidence="21" type="ORF">BCZ19_11855</name>
    <name evidence="15" type="ORF">D4920_11905</name>
    <name evidence="16" type="ORF">D4920_16225</name>
    <name evidence="14" type="ORF">D4B11_05515</name>
    <name evidence="17" type="ORF">D5N24_11260</name>
    <name evidence="18" type="ORF">D5N24_16470</name>
    <name evidence="19" type="ORF">D7104_12625</name>
    <name evidence="20" type="ORF">D7104_15860</name>
    <name evidence="5" type="ORF">DU018_05205</name>
    <name evidence="9" type="ORF">E1W56_11745</name>
    <name evidence="10" type="ORF">E1W56_16080</name>
    <name evidence="22" type="ORF">GI230_13395</name>
    <name evidence="23" type="ORF">GI230_15640</name>
    <name evidence="24" type="ORF">GI949_11665</name>
    <name evidence="25" type="ORF">GI949_15415</name>
    <name evidence="26" type="ORF">HQN34_002724</name>
    <name evidence="27" type="ORF">HQN34_003116</name>
    <name evidence="6" type="ORF">KV70_11675</name>
</gene>
<evidence type="ECO:0000313" key="11">
    <source>
        <dbReference type="EMBL" id="EAG0867711.1"/>
    </source>
</evidence>
<evidence type="ECO:0000313" key="30">
    <source>
        <dbReference type="Proteomes" id="UP000354255"/>
    </source>
</evidence>
<dbReference type="InterPro" id="IPR011856">
    <property type="entry name" value="tRNA_endonuc-like_dom_sf"/>
</dbReference>
<dbReference type="AlphaFoldDB" id="A0A5M1H8A8"/>
<evidence type="ECO:0000313" key="29">
    <source>
        <dbReference type="Proteomes" id="UP000350032"/>
    </source>
</evidence>
<dbReference type="Proteomes" id="UP000530452">
    <property type="component" value="Unassembled WGS sequence"/>
</dbReference>
<reference evidence="22 34" key="4">
    <citation type="submission" date="2019-11" db="EMBL/GenBank/DDBJ databases">
        <authorList>
            <person name="Ashton P.M."/>
            <person name="Dallman T."/>
            <person name="Nair S."/>
            <person name="De Pinna E."/>
            <person name="Peters T."/>
            <person name="Grant K."/>
        </authorList>
    </citation>
    <scope>NUCLEOTIDE SEQUENCE [LARGE SCALE GENOMIC DNA]</scope>
    <source>
        <strain evidence="15 36">282333</strain>
        <strain evidence="17 35">282352</strain>
        <strain evidence="14 37">289003</strain>
        <strain evidence="22 34">833351</strain>
        <strain evidence="9">RL15000286</strain>
    </source>
</reference>
<dbReference type="EMBL" id="AAAQQZ010000008">
    <property type="protein sequence ID" value="EAE1340015.1"/>
    <property type="molecule type" value="Genomic_DNA"/>
</dbReference>
<evidence type="ECO:0000313" key="21">
    <source>
        <dbReference type="EMBL" id="ECX6925367.1"/>
    </source>
</evidence>
<dbReference type="EMBL" id="AANDQG010000007">
    <property type="protein sequence ID" value="EDN9630597.1"/>
    <property type="molecule type" value="Genomic_DNA"/>
</dbReference>
<dbReference type="EMBL" id="DAAJZA010000008">
    <property type="protein sequence ID" value="HAC1755623.1"/>
    <property type="molecule type" value="Genomic_DNA"/>
</dbReference>
<dbReference type="EMBL" id="AAAKQF010000008">
    <property type="protein sequence ID" value="EAC9040870.1"/>
    <property type="molecule type" value="Genomic_DNA"/>
</dbReference>
<dbReference type="EMBL" id="DABJAN010000006">
    <property type="protein sequence ID" value="HAJ9594493.1"/>
    <property type="molecule type" value="Genomic_DNA"/>
</dbReference>
<evidence type="ECO:0000313" key="6">
    <source>
        <dbReference type="EMBL" id="EAC9040870.1"/>
    </source>
</evidence>
<dbReference type="EMBL" id="DABJAN010000014">
    <property type="protein sequence ID" value="HAJ9594869.1"/>
    <property type="molecule type" value="Genomic_DNA"/>
</dbReference>
<dbReference type="EMBL" id="AABGHY010000008">
    <property type="protein sequence ID" value="EAH3294978.1"/>
    <property type="molecule type" value="Genomic_DNA"/>
</dbReference>
<evidence type="ECO:0000313" key="24">
    <source>
        <dbReference type="EMBL" id="HAC1755623.1"/>
    </source>
</evidence>
<evidence type="ECO:0000313" key="16">
    <source>
        <dbReference type="EMBL" id="EAH2283614.1"/>
    </source>
</evidence>
<dbReference type="EMBL" id="AAASLB010000007">
    <property type="protein sequence ID" value="EAE4942709.1"/>
    <property type="molecule type" value="Genomic_DNA"/>
</dbReference>
<evidence type="ECO:0000313" key="36">
    <source>
        <dbReference type="Proteomes" id="UP000533021"/>
    </source>
</evidence>
<dbReference type="EMBL" id="AACJYH010000010">
    <property type="protein sequence ID" value="EAK8898540.1"/>
    <property type="molecule type" value="Genomic_DNA"/>
</dbReference>
<dbReference type="Proteomes" id="UP000458487">
    <property type="component" value="Unassembled WGS sequence"/>
</dbReference>
<evidence type="ECO:0000313" key="18">
    <source>
        <dbReference type="EMBL" id="EAH3295978.1"/>
    </source>
</evidence>
<evidence type="ECO:0000313" key="27">
    <source>
        <dbReference type="EMBL" id="HAJ9594869.1"/>
    </source>
</evidence>
<dbReference type="EMBL" id="DAAJZA010000024">
    <property type="protein sequence ID" value="HAC1756358.1"/>
    <property type="molecule type" value="Genomic_DNA"/>
</dbReference>
<dbReference type="Proteomes" id="UP000393182">
    <property type="component" value="Unassembled WGS sequence"/>
</dbReference>
<dbReference type="GO" id="GO:0016788">
    <property type="term" value="F:hydrolase activity, acting on ester bonds"/>
    <property type="evidence" value="ECO:0007669"/>
    <property type="project" value="InterPro"/>
</dbReference>
<dbReference type="GO" id="GO:0004518">
    <property type="term" value="F:nuclease activity"/>
    <property type="evidence" value="ECO:0007669"/>
    <property type="project" value="UniProtKB-KW"/>
</dbReference>
<reference evidence="30 31" key="2">
    <citation type="submission" date="2018-06" db="EMBL/GenBank/DDBJ databases">
        <authorList>
            <consortium name="PulseNet: The National Subtyping Network for Foodborne Disease Surveillance"/>
            <person name="Tarr C.L."/>
            <person name="Trees E."/>
            <person name="Katz L.S."/>
            <person name="Carleton-Romer H.A."/>
            <person name="Stroika S."/>
            <person name="Kucerova Z."/>
            <person name="Roache K.F."/>
            <person name="Sabol A.L."/>
            <person name="Besser J."/>
            <person name="Gerner-Smidt P."/>
        </authorList>
    </citation>
    <scope>NUCLEOTIDE SEQUENCE [LARGE SCALE GENOMIC DNA]</scope>
    <source>
        <strain evidence="6 30">PNUSAL000910</strain>
        <strain evidence="11 31">PNUSAL002180</strain>
        <strain evidence="19 29">PNUSAL004402</strain>
    </source>
</reference>
<dbReference type="InterPro" id="IPR014883">
    <property type="entry name" value="VRR_NUC"/>
</dbReference>
<evidence type="ECO:0000313" key="34">
    <source>
        <dbReference type="Proteomes" id="UP000458487"/>
    </source>
</evidence>
<dbReference type="Proteomes" id="UP000843775">
    <property type="component" value="Unassembled WGS sequence"/>
</dbReference>
<dbReference type="Gene3D" id="3.40.1350.10">
    <property type="match status" value="1"/>
</dbReference>
<dbReference type="EMBL" id="AABBHO010000006">
    <property type="protein sequence ID" value="EAG2996234.1"/>
    <property type="molecule type" value="Genomic_DNA"/>
</dbReference>
<dbReference type="EMBL" id="AABAGT010000068">
    <property type="protein sequence ID" value="EAG0868903.1"/>
    <property type="molecule type" value="Genomic_DNA"/>
</dbReference>
<reference evidence="5 28" key="3">
    <citation type="submission" date="2019-02" db="EMBL/GenBank/DDBJ databases">
        <authorList>
            <consortium name="GenomeTrakr: Next Generation Sequencing Network for Food Pathogen Tracability"/>
        </authorList>
    </citation>
    <scope>NUCLEOTIDE SEQUENCE [LARGE SCALE GENOMIC DNA]</scope>
    <source>
        <strain evidence="13 38">10B02965A-1</strain>
        <strain evidence="7 32">FDA00006494</strain>
        <strain evidence="5 28">FDA00013332</strain>
        <strain evidence="21 33">FLAG-51482A</strain>
    </source>
</reference>
<evidence type="ECO:0000259" key="4">
    <source>
        <dbReference type="SMART" id="SM00990"/>
    </source>
</evidence>
<evidence type="ECO:0000313" key="35">
    <source>
        <dbReference type="Proteomes" id="UP000530452"/>
    </source>
</evidence>
<evidence type="ECO:0000313" key="22">
    <source>
        <dbReference type="EMBL" id="EDN9630597.1"/>
    </source>
</evidence>